<feature type="compositionally biased region" description="Low complexity" evidence="1">
    <location>
        <begin position="75"/>
        <end position="85"/>
    </location>
</feature>
<feature type="region of interest" description="Disordered" evidence="1">
    <location>
        <begin position="1"/>
        <end position="33"/>
    </location>
</feature>
<organism evidence="2 3">
    <name type="scientific">Punica granatum</name>
    <name type="common">Pomegranate</name>
    <dbReference type="NCBI Taxonomy" id="22663"/>
    <lineage>
        <taxon>Eukaryota</taxon>
        <taxon>Viridiplantae</taxon>
        <taxon>Streptophyta</taxon>
        <taxon>Embryophyta</taxon>
        <taxon>Tracheophyta</taxon>
        <taxon>Spermatophyta</taxon>
        <taxon>Magnoliopsida</taxon>
        <taxon>eudicotyledons</taxon>
        <taxon>Gunneridae</taxon>
        <taxon>Pentapetalae</taxon>
        <taxon>rosids</taxon>
        <taxon>malvids</taxon>
        <taxon>Myrtales</taxon>
        <taxon>Lythraceae</taxon>
        <taxon>Punica</taxon>
    </lineage>
</organism>
<name>A0A2I0J4V6_PUNGR</name>
<dbReference type="Proteomes" id="UP000233551">
    <property type="component" value="Unassembled WGS sequence"/>
</dbReference>
<evidence type="ECO:0000313" key="3">
    <source>
        <dbReference type="Proteomes" id="UP000233551"/>
    </source>
</evidence>
<dbReference type="EMBL" id="PGOL01002029">
    <property type="protein sequence ID" value="PKI51258.1"/>
    <property type="molecule type" value="Genomic_DNA"/>
</dbReference>
<evidence type="ECO:0000313" key="2">
    <source>
        <dbReference type="EMBL" id="PKI51258.1"/>
    </source>
</evidence>
<feature type="compositionally biased region" description="Polar residues" evidence="1">
    <location>
        <begin position="128"/>
        <end position="140"/>
    </location>
</feature>
<protein>
    <submittedName>
        <fullName evidence="2">Uncharacterized protein</fullName>
    </submittedName>
</protein>
<gene>
    <name evidence="2" type="ORF">CRG98_028353</name>
</gene>
<proteinExistence type="predicted"/>
<keyword evidence="3" id="KW-1185">Reference proteome</keyword>
<comment type="caution">
    <text evidence="2">The sequence shown here is derived from an EMBL/GenBank/DDBJ whole genome shotgun (WGS) entry which is preliminary data.</text>
</comment>
<reference evidence="2 3" key="1">
    <citation type="submission" date="2017-11" db="EMBL/GenBank/DDBJ databases">
        <title>De-novo sequencing of pomegranate (Punica granatum L.) genome.</title>
        <authorList>
            <person name="Akparov Z."/>
            <person name="Amiraslanov A."/>
            <person name="Hajiyeva S."/>
            <person name="Abbasov M."/>
            <person name="Kaur K."/>
            <person name="Hamwieh A."/>
            <person name="Solovyev V."/>
            <person name="Salamov A."/>
            <person name="Braich B."/>
            <person name="Kosarev P."/>
            <person name="Mahmoud A."/>
            <person name="Hajiyev E."/>
            <person name="Babayeva S."/>
            <person name="Izzatullayeva V."/>
            <person name="Mammadov A."/>
            <person name="Mammadov A."/>
            <person name="Sharifova S."/>
            <person name="Ojaghi J."/>
            <person name="Eynullazada K."/>
            <person name="Bayramov B."/>
            <person name="Abdulazimova A."/>
            <person name="Shahmuradov I."/>
        </authorList>
    </citation>
    <scope>NUCLEOTIDE SEQUENCE [LARGE SCALE GENOMIC DNA]</scope>
    <source>
        <strain evidence="3">cv. AG2017</strain>
        <tissue evidence="2">Leaf</tissue>
    </source>
</reference>
<dbReference type="STRING" id="22663.A0A2I0J4V6"/>
<dbReference type="AlphaFoldDB" id="A0A2I0J4V6"/>
<feature type="compositionally biased region" description="Low complexity" evidence="1">
    <location>
        <begin position="115"/>
        <end position="127"/>
    </location>
</feature>
<accession>A0A2I0J4V6</accession>
<sequence>MPPYSPFGDGVSGLAQLPLPSTLGNPPSGMDEEKQLLQGAHDDVLLKLFLNSHVARSASHSLDPDLSRHFQALKSLPPAPSLSRPKPSPPPPQVDNELKAVLSNDLSTRFATLRSSLHPSSSSSSSPYVASTNPVPSGTSSLVTAEIETLAARTLTMRRMKSRRSSNGSRTLRFSIPLLCLMKSLVTMTRMRITTLK</sequence>
<feature type="region of interest" description="Disordered" evidence="1">
    <location>
        <begin position="75"/>
        <end position="96"/>
    </location>
</feature>
<evidence type="ECO:0000256" key="1">
    <source>
        <dbReference type="SAM" id="MobiDB-lite"/>
    </source>
</evidence>
<feature type="region of interest" description="Disordered" evidence="1">
    <location>
        <begin position="114"/>
        <end position="140"/>
    </location>
</feature>